<dbReference type="Proteomes" id="UP001576776">
    <property type="component" value="Unassembled WGS sequence"/>
</dbReference>
<protein>
    <submittedName>
        <fullName evidence="6">Response regulator transcription factor</fullName>
    </submittedName>
</protein>
<evidence type="ECO:0000313" key="7">
    <source>
        <dbReference type="Proteomes" id="UP001576776"/>
    </source>
</evidence>
<gene>
    <name evidence="6" type="ORF">ACE1B6_05780</name>
</gene>
<dbReference type="CDD" id="cd19935">
    <property type="entry name" value="REC_OmpR_CusR-like"/>
    <property type="match status" value="1"/>
</dbReference>
<dbReference type="InterPro" id="IPR001789">
    <property type="entry name" value="Sig_transdc_resp-reg_receiver"/>
</dbReference>
<dbReference type="Gene3D" id="3.40.50.2300">
    <property type="match status" value="1"/>
</dbReference>
<organism evidence="6 7">
    <name type="scientific">Floridaenema fluviatile BLCC-F154</name>
    <dbReference type="NCBI Taxonomy" id="3153640"/>
    <lineage>
        <taxon>Bacteria</taxon>
        <taxon>Bacillati</taxon>
        <taxon>Cyanobacteriota</taxon>
        <taxon>Cyanophyceae</taxon>
        <taxon>Oscillatoriophycideae</taxon>
        <taxon>Aerosakkonematales</taxon>
        <taxon>Aerosakkonemataceae</taxon>
        <taxon>Floridanema</taxon>
        <taxon>Floridanema fluviatile</taxon>
    </lineage>
</organism>
<dbReference type="PROSITE" id="PS51755">
    <property type="entry name" value="OMPR_PHOB"/>
    <property type="match status" value="1"/>
</dbReference>
<name>A0ABV4YA50_9CYAN</name>
<dbReference type="InterPro" id="IPR001867">
    <property type="entry name" value="OmpR/PhoB-type_DNA-bd"/>
</dbReference>
<dbReference type="InterPro" id="IPR011006">
    <property type="entry name" value="CheY-like_superfamily"/>
</dbReference>
<dbReference type="PROSITE" id="PS50110">
    <property type="entry name" value="RESPONSE_REGULATORY"/>
    <property type="match status" value="1"/>
</dbReference>
<evidence type="ECO:0000256" key="2">
    <source>
        <dbReference type="PROSITE-ProRule" id="PRU00169"/>
    </source>
</evidence>
<proteinExistence type="predicted"/>
<keyword evidence="7" id="KW-1185">Reference proteome</keyword>
<keyword evidence="1 3" id="KW-0238">DNA-binding</keyword>
<accession>A0ABV4YA50</accession>
<dbReference type="InterPro" id="IPR039420">
    <property type="entry name" value="WalR-like"/>
</dbReference>
<dbReference type="SMART" id="SM00448">
    <property type="entry name" value="REC"/>
    <property type="match status" value="1"/>
</dbReference>
<dbReference type="Gene3D" id="6.10.250.690">
    <property type="match status" value="1"/>
</dbReference>
<dbReference type="Pfam" id="PF00486">
    <property type="entry name" value="Trans_reg_C"/>
    <property type="match status" value="1"/>
</dbReference>
<dbReference type="Gene3D" id="1.10.10.10">
    <property type="entry name" value="Winged helix-like DNA-binding domain superfamily/Winged helix DNA-binding domain"/>
    <property type="match status" value="1"/>
</dbReference>
<feature type="DNA-binding region" description="OmpR/PhoB-type" evidence="3">
    <location>
        <begin position="124"/>
        <end position="222"/>
    </location>
</feature>
<dbReference type="RefSeq" id="WP_413256294.1">
    <property type="nucleotide sequence ID" value="NZ_JBHFNS010000019.1"/>
</dbReference>
<feature type="modified residue" description="4-aspartylphosphate" evidence="2">
    <location>
        <position position="51"/>
    </location>
</feature>
<evidence type="ECO:0000256" key="3">
    <source>
        <dbReference type="PROSITE-ProRule" id="PRU01091"/>
    </source>
</evidence>
<dbReference type="SUPFAM" id="SSF52172">
    <property type="entry name" value="CheY-like"/>
    <property type="match status" value="1"/>
</dbReference>
<dbReference type="PANTHER" id="PTHR48111:SF38">
    <property type="entry name" value="TWO-COMPONENT RESPONSE REGULATOR"/>
    <property type="match status" value="1"/>
</dbReference>
<evidence type="ECO:0000313" key="6">
    <source>
        <dbReference type="EMBL" id="MFB2934770.1"/>
    </source>
</evidence>
<evidence type="ECO:0000256" key="1">
    <source>
        <dbReference type="ARBA" id="ARBA00023125"/>
    </source>
</evidence>
<dbReference type="SMART" id="SM00862">
    <property type="entry name" value="Trans_reg_C"/>
    <property type="match status" value="1"/>
</dbReference>
<dbReference type="EMBL" id="JBHFNS010000019">
    <property type="protein sequence ID" value="MFB2934770.1"/>
    <property type="molecule type" value="Genomic_DNA"/>
</dbReference>
<reference evidence="6 7" key="1">
    <citation type="submission" date="2024-09" db="EMBL/GenBank/DDBJ databases">
        <title>Floridaenema gen nov. (Aerosakkonemataceae, Aerosakkonematales ord. nov., Cyanobacteria) from benthic tropical and subtropical fresh waters, with the description of four new species.</title>
        <authorList>
            <person name="Moretto J.A."/>
            <person name="Berthold D.E."/>
            <person name="Lefler F.W."/>
            <person name="Huang I.-S."/>
            <person name="Laughinghouse H. IV."/>
        </authorList>
    </citation>
    <scope>NUCLEOTIDE SEQUENCE [LARGE SCALE GENOMIC DNA]</scope>
    <source>
        <strain evidence="6 7">BLCC-F154</strain>
    </source>
</reference>
<keyword evidence="2" id="KW-0597">Phosphoprotein</keyword>
<evidence type="ECO:0000259" key="4">
    <source>
        <dbReference type="PROSITE" id="PS50110"/>
    </source>
</evidence>
<dbReference type="Pfam" id="PF00072">
    <property type="entry name" value="Response_reg"/>
    <property type="match status" value="1"/>
</dbReference>
<evidence type="ECO:0000259" key="5">
    <source>
        <dbReference type="PROSITE" id="PS51755"/>
    </source>
</evidence>
<dbReference type="PANTHER" id="PTHR48111">
    <property type="entry name" value="REGULATOR OF RPOS"/>
    <property type="match status" value="1"/>
</dbReference>
<dbReference type="InterPro" id="IPR036388">
    <property type="entry name" value="WH-like_DNA-bd_sf"/>
</dbReference>
<feature type="domain" description="OmpR/PhoB-type" evidence="5">
    <location>
        <begin position="124"/>
        <end position="222"/>
    </location>
</feature>
<feature type="domain" description="Response regulatory" evidence="4">
    <location>
        <begin position="2"/>
        <end position="116"/>
    </location>
</feature>
<dbReference type="CDD" id="cd00383">
    <property type="entry name" value="trans_reg_C"/>
    <property type="match status" value="1"/>
</dbReference>
<sequence length="227" mass="25954">MHVLFVEDEAKIANFVCAGLKEQGFVVDYCDNGNDGYLRAMENEYDVLILDIMLPGKDGLAILKSLRKAGRNIPVILLTARNELDDRLEGLNLGADDYITKPFFVEELIARIHAVIRRVSGERQNILSVGSLKLDRITRQVTCDRQLVELTTREFNLLEYLMRSPGRVFTRTQILEHVWGYDFNPNTNLVDVCIQRLRKKIERVGGADWIESVRGVGYCFRKSESES</sequence>
<comment type="caution">
    <text evidence="6">The sequence shown here is derived from an EMBL/GenBank/DDBJ whole genome shotgun (WGS) entry which is preliminary data.</text>
</comment>